<reference evidence="11 12" key="1">
    <citation type="journal article" date="2014" name="Agronomy (Basel)">
        <title>A Draft Genome Sequence for Ensete ventricosum, the Drought-Tolerant Tree Against Hunger.</title>
        <authorList>
            <person name="Harrison J."/>
            <person name="Moore K.A."/>
            <person name="Paszkiewicz K."/>
            <person name="Jones T."/>
            <person name="Grant M."/>
            <person name="Ambacheew D."/>
            <person name="Muzemil S."/>
            <person name="Studholme D.J."/>
        </authorList>
    </citation>
    <scope>NUCLEOTIDE SEQUENCE [LARGE SCALE GENOMIC DNA]</scope>
</reference>
<protein>
    <recommendedName>
        <fullName evidence="13">TPX2 C-terminal domain-containing protein</fullName>
    </recommendedName>
</protein>
<dbReference type="EMBL" id="AMZH03008370">
    <property type="protein sequence ID" value="RRT59104.1"/>
    <property type="molecule type" value="Genomic_DNA"/>
</dbReference>
<dbReference type="Pfam" id="PF06886">
    <property type="entry name" value="TPX2"/>
    <property type="match status" value="1"/>
</dbReference>
<evidence type="ECO:0000259" key="10">
    <source>
        <dbReference type="Pfam" id="PF12214"/>
    </source>
</evidence>
<evidence type="ECO:0000256" key="5">
    <source>
        <dbReference type="ARBA" id="ARBA00022701"/>
    </source>
</evidence>
<comment type="similarity">
    <text evidence="3">Belongs to the TPX2 family.</text>
</comment>
<dbReference type="Pfam" id="PF12214">
    <property type="entry name" value="TPX2_importin"/>
    <property type="match status" value="1"/>
</dbReference>
<keyword evidence="5" id="KW-0493">Microtubule</keyword>
<dbReference type="PANTHER" id="PTHR14326:SF44">
    <property type="entry name" value="TARGETING PROTEIN FOR XKLP2"/>
    <property type="match status" value="1"/>
</dbReference>
<keyword evidence="6" id="KW-0206">Cytoskeleton</keyword>
<dbReference type="PANTHER" id="PTHR14326">
    <property type="entry name" value="TARGETING PROTEIN FOR XKLP2"/>
    <property type="match status" value="1"/>
</dbReference>
<dbReference type="GO" id="GO:0005880">
    <property type="term" value="C:nuclear microtubule"/>
    <property type="evidence" value="ECO:0007669"/>
    <property type="project" value="TreeGrafter"/>
</dbReference>
<evidence type="ECO:0008006" key="13">
    <source>
        <dbReference type="Google" id="ProtNLM"/>
    </source>
</evidence>
<evidence type="ECO:0000256" key="2">
    <source>
        <dbReference type="ARBA" id="ARBA00004186"/>
    </source>
</evidence>
<comment type="caution">
    <text evidence="11">The sequence shown here is derived from an EMBL/GenBank/DDBJ whole genome shotgun (WGS) entry which is preliminary data.</text>
</comment>
<comment type="subcellular location">
    <subcellularLocation>
        <location evidence="2">Cytoplasm</location>
        <location evidence="2">Cytoskeleton</location>
        <location evidence="2">Spindle</location>
    </subcellularLocation>
    <subcellularLocation>
        <location evidence="1">Nucleus</location>
    </subcellularLocation>
</comment>
<evidence type="ECO:0000256" key="3">
    <source>
        <dbReference type="ARBA" id="ARBA00005885"/>
    </source>
</evidence>
<evidence type="ECO:0000313" key="11">
    <source>
        <dbReference type="EMBL" id="RRT59104.1"/>
    </source>
</evidence>
<evidence type="ECO:0000256" key="7">
    <source>
        <dbReference type="ARBA" id="ARBA00023242"/>
    </source>
</evidence>
<keyword evidence="4" id="KW-0963">Cytoplasm</keyword>
<sequence>MASGDVGGGGAEILLMDEAYEFSAPRFFDFINGEAEEDIKRAELWFETSLSYAPSRTFLRSGFVIVASVVVFSFVPRIREGRSTQIDSLCDFGNVEKEQKSSSFKGFYLFVQVSEVERCQNNIVPQQETSFSCNSSTSVAITGSLSDKEVPLELPIALSGGTPAAELETAHRVRAVRIKSSAELEEEMLAKIPKFKARPLNKKLSLHSESSNHEKKEVPRITIPNPFHLHTEVCEHCLLMLAFQFLIKEKELRYKRLREEQESAKMIEEEKAVKQMRRTMVPHARPLPKFNNPLIPQK</sequence>
<dbReference type="GO" id="GO:0030295">
    <property type="term" value="F:protein kinase activator activity"/>
    <property type="evidence" value="ECO:0007669"/>
    <property type="project" value="TreeGrafter"/>
</dbReference>
<keyword evidence="7" id="KW-0539">Nucleus</keyword>
<organism evidence="11 12">
    <name type="scientific">Ensete ventricosum</name>
    <name type="common">Abyssinian banana</name>
    <name type="synonym">Musa ensete</name>
    <dbReference type="NCBI Taxonomy" id="4639"/>
    <lineage>
        <taxon>Eukaryota</taxon>
        <taxon>Viridiplantae</taxon>
        <taxon>Streptophyta</taxon>
        <taxon>Embryophyta</taxon>
        <taxon>Tracheophyta</taxon>
        <taxon>Spermatophyta</taxon>
        <taxon>Magnoliopsida</taxon>
        <taxon>Liliopsida</taxon>
        <taxon>Zingiberales</taxon>
        <taxon>Musaceae</taxon>
        <taxon>Ensete</taxon>
    </lineage>
</organism>
<dbReference type="InterPro" id="IPR009675">
    <property type="entry name" value="TPX2_fam"/>
</dbReference>
<gene>
    <name evidence="11" type="ORF">B296_00029117</name>
</gene>
<feature type="region of interest" description="Disordered" evidence="8">
    <location>
        <begin position="274"/>
        <end position="298"/>
    </location>
</feature>
<dbReference type="GO" id="GO:0008017">
    <property type="term" value="F:microtubule binding"/>
    <property type="evidence" value="ECO:0007669"/>
    <property type="project" value="TreeGrafter"/>
</dbReference>
<evidence type="ECO:0000256" key="8">
    <source>
        <dbReference type="SAM" id="MobiDB-lite"/>
    </source>
</evidence>
<dbReference type="GO" id="GO:0060236">
    <property type="term" value="P:regulation of mitotic spindle organization"/>
    <property type="evidence" value="ECO:0007669"/>
    <property type="project" value="InterPro"/>
</dbReference>
<evidence type="ECO:0000256" key="4">
    <source>
        <dbReference type="ARBA" id="ARBA00022490"/>
    </source>
</evidence>
<evidence type="ECO:0000256" key="6">
    <source>
        <dbReference type="ARBA" id="ARBA00023212"/>
    </source>
</evidence>
<proteinExistence type="inferred from homology"/>
<evidence type="ECO:0000259" key="9">
    <source>
        <dbReference type="Pfam" id="PF06886"/>
    </source>
</evidence>
<dbReference type="GO" id="GO:0005819">
    <property type="term" value="C:spindle"/>
    <property type="evidence" value="ECO:0007669"/>
    <property type="project" value="UniProtKB-SubCell"/>
</dbReference>
<feature type="domain" description="TPX2 C-terminal" evidence="9">
    <location>
        <begin position="244"/>
        <end position="297"/>
    </location>
</feature>
<evidence type="ECO:0000256" key="1">
    <source>
        <dbReference type="ARBA" id="ARBA00004123"/>
    </source>
</evidence>
<feature type="domain" description="TPX2 central" evidence="10">
    <location>
        <begin position="165"/>
        <end position="232"/>
    </location>
</feature>
<dbReference type="InterPro" id="IPR027330">
    <property type="entry name" value="TPX2_central_dom"/>
</dbReference>
<dbReference type="AlphaFoldDB" id="A0A426Z553"/>
<accession>A0A426Z553</accession>
<dbReference type="InterPro" id="IPR027329">
    <property type="entry name" value="TPX2_C"/>
</dbReference>
<dbReference type="GO" id="GO:0090307">
    <property type="term" value="P:mitotic spindle assembly"/>
    <property type="evidence" value="ECO:0007669"/>
    <property type="project" value="TreeGrafter"/>
</dbReference>
<dbReference type="Proteomes" id="UP000287651">
    <property type="component" value="Unassembled WGS sequence"/>
</dbReference>
<evidence type="ECO:0000313" key="12">
    <source>
        <dbReference type="Proteomes" id="UP000287651"/>
    </source>
</evidence>
<name>A0A426Z553_ENSVE</name>